<evidence type="ECO:0000313" key="8">
    <source>
        <dbReference type="EMBL" id="SIR10975.1"/>
    </source>
</evidence>
<keyword evidence="9" id="KW-1185">Reference proteome</keyword>
<comment type="similarity">
    <text evidence="2">Belongs to the DoxX family.</text>
</comment>
<accession>A0A1N6Y8L2</accession>
<dbReference type="PANTHER" id="PTHR33452:SF1">
    <property type="entry name" value="INNER MEMBRANE PROTEIN YPHA-RELATED"/>
    <property type="match status" value="1"/>
</dbReference>
<dbReference type="InterPro" id="IPR032808">
    <property type="entry name" value="DoxX"/>
</dbReference>
<feature type="transmembrane region" description="Helical" evidence="7">
    <location>
        <begin position="59"/>
        <end position="81"/>
    </location>
</feature>
<evidence type="ECO:0000313" key="9">
    <source>
        <dbReference type="Proteomes" id="UP000185924"/>
    </source>
</evidence>
<dbReference type="EMBL" id="FTNM01000003">
    <property type="protein sequence ID" value="SIR10975.1"/>
    <property type="molecule type" value="Genomic_DNA"/>
</dbReference>
<dbReference type="Proteomes" id="UP000185924">
    <property type="component" value="Unassembled WGS sequence"/>
</dbReference>
<evidence type="ECO:0000256" key="5">
    <source>
        <dbReference type="ARBA" id="ARBA00022989"/>
    </source>
</evidence>
<dbReference type="Pfam" id="PF07681">
    <property type="entry name" value="DoxX"/>
    <property type="match status" value="1"/>
</dbReference>
<name>A0A1N6Y8L2_9BACT</name>
<organism evidence="8 9">
    <name type="scientific">Pontibacter lucknowensis</name>
    <dbReference type="NCBI Taxonomy" id="1077936"/>
    <lineage>
        <taxon>Bacteria</taxon>
        <taxon>Pseudomonadati</taxon>
        <taxon>Bacteroidota</taxon>
        <taxon>Cytophagia</taxon>
        <taxon>Cytophagales</taxon>
        <taxon>Hymenobacteraceae</taxon>
        <taxon>Pontibacter</taxon>
    </lineage>
</organism>
<evidence type="ECO:0000256" key="7">
    <source>
        <dbReference type="SAM" id="Phobius"/>
    </source>
</evidence>
<dbReference type="RefSeq" id="WP_076422249.1">
    <property type="nucleotide sequence ID" value="NZ_FTNM01000003.1"/>
</dbReference>
<feature type="transmembrane region" description="Helical" evidence="7">
    <location>
        <begin position="108"/>
        <end position="126"/>
    </location>
</feature>
<gene>
    <name evidence="8" type="ORF">SAMN05421545_2346</name>
</gene>
<keyword evidence="3" id="KW-1003">Cell membrane</keyword>
<protein>
    <submittedName>
        <fullName evidence="8">Putative oxidoreductase</fullName>
    </submittedName>
</protein>
<keyword evidence="6 7" id="KW-0472">Membrane</keyword>
<evidence type="ECO:0000256" key="4">
    <source>
        <dbReference type="ARBA" id="ARBA00022692"/>
    </source>
</evidence>
<comment type="subcellular location">
    <subcellularLocation>
        <location evidence="1">Cell membrane</location>
        <topology evidence="1">Multi-pass membrane protein</topology>
    </subcellularLocation>
</comment>
<dbReference type="PANTHER" id="PTHR33452">
    <property type="entry name" value="OXIDOREDUCTASE CATD-RELATED"/>
    <property type="match status" value="1"/>
</dbReference>
<sequence length="148" mass="16525">MSLLRTRYSYKNTGLLLLRIGIGIMFILHGWPKMVGGPERWAKIGANMQLLGIDFMPEFWGFMAAFAETVGGALLVLGLFFRPTTILLVITMLVATLRHMSAGDGFGGYSHAMEAAILFFALYFIGPGKYSLDKQLFPTNKHRKTFQV</sequence>
<evidence type="ECO:0000256" key="3">
    <source>
        <dbReference type="ARBA" id="ARBA00022475"/>
    </source>
</evidence>
<keyword evidence="5 7" id="KW-1133">Transmembrane helix</keyword>
<evidence type="ECO:0000256" key="1">
    <source>
        <dbReference type="ARBA" id="ARBA00004651"/>
    </source>
</evidence>
<dbReference type="InterPro" id="IPR051907">
    <property type="entry name" value="DoxX-like_oxidoreductase"/>
</dbReference>
<keyword evidence="4 7" id="KW-0812">Transmembrane</keyword>
<evidence type="ECO:0000256" key="2">
    <source>
        <dbReference type="ARBA" id="ARBA00006679"/>
    </source>
</evidence>
<dbReference type="AlphaFoldDB" id="A0A1N6Y8L2"/>
<dbReference type="OrthoDB" id="9813193at2"/>
<proteinExistence type="inferred from homology"/>
<reference evidence="9" key="1">
    <citation type="submission" date="2017-01" db="EMBL/GenBank/DDBJ databases">
        <authorList>
            <person name="Varghese N."/>
            <person name="Submissions S."/>
        </authorList>
    </citation>
    <scope>NUCLEOTIDE SEQUENCE [LARGE SCALE GENOMIC DNA]</scope>
    <source>
        <strain evidence="9">DM9</strain>
    </source>
</reference>
<evidence type="ECO:0000256" key="6">
    <source>
        <dbReference type="ARBA" id="ARBA00023136"/>
    </source>
</evidence>
<feature type="transmembrane region" description="Helical" evidence="7">
    <location>
        <begin position="12"/>
        <end position="31"/>
    </location>
</feature>
<dbReference type="STRING" id="1077936.SAMN05421545_2346"/>
<dbReference type="GO" id="GO:0005886">
    <property type="term" value="C:plasma membrane"/>
    <property type="evidence" value="ECO:0007669"/>
    <property type="project" value="UniProtKB-SubCell"/>
</dbReference>